<proteinExistence type="predicted"/>
<dbReference type="PANTHER" id="PTHR42923">
    <property type="entry name" value="PROTOPORPHYRINOGEN OXIDASE"/>
    <property type="match status" value="1"/>
</dbReference>
<dbReference type="PRINTS" id="PR00419">
    <property type="entry name" value="ADXRDTASE"/>
</dbReference>
<evidence type="ECO:0000313" key="3">
    <source>
        <dbReference type="Proteomes" id="UP000568696"/>
    </source>
</evidence>
<dbReference type="Proteomes" id="UP000568696">
    <property type="component" value="Unassembled WGS sequence"/>
</dbReference>
<dbReference type="InterPro" id="IPR002937">
    <property type="entry name" value="Amino_oxidase"/>
</dbReference>
<protein>
    <submittedName>
        <fullName evidence="2">NAD(P)-binding protein</fullName>
    </submittedName>
</protein>
<organism evidence="2 3">
    <name type="scientific">Corynebacterium pollutisoli</name>
    <dbReference type="NCBI Taxonomy" id="1610489"/>
    <lineage>
        <taxon>Bacteria</taxon>
        <taxon>Bacillati</taxon>
        <taxon>Actinomycetota</taxon>
        <taxon>Actinomycetes</taxon>
        <taxon>Mycobacteriales</taxon>
        <taxon>Corynebacteriaceae</taxon>
        <taxon>Corynebacterium</taxon>
    </lineage>
</organism>
<dbReference type="InterPro" id="IPR050464">
    <property type="entry name" value="Zeta_carotene_desat/Oxidored"/>
</dbReference>
<accession>A0A7X8MX73</accession>
<dbReference type="InterPro" id="IPR036188">
    <property type="entry name" value="FAD/NAD-bd_sf"/>
</dbReference>
<dbReference type="AlphaFoldDB" id="A0A7X8MX73"/>
<sequence length="101" mass="10570">MTRYAIIGAGLAGLVSAHEIRKADPEAVIHVFEAEDRIGGKLHTVPFDSGPTDMGAEAYLALRSDATDFFTELGLGDDLVSPSGARSLVYSEGELHGLPAG</sequence>
<evidence type="ECO:0000259" key="1">
    <source>
        <dbReference type="Pfam" id="PF01593"/>
    </source>
</evidence>
<dbReference type="SUPFAM" id="SSF51905">
    <property type="entry name" value="FAD/NAD(P)-binding domain"/>
    <property type="match status" value="1"/>
</dbReference>
<evidence type="ECO:0000313" key="2">
    <source>
        <dbReference type="EMBL" id="NLP40100.1"/>
    </source>
</evidence>
<feature type="domain" description="Amine oxidase" evidence="1">
    <location>
        <begin position="11"/>
        <end position="95"/>
    </location>
</feature>
<comment type="caution">
    <text evidence="2">The sequence shown here is derived from an EMBL/GenBank/DDBJ whole genome shotgun (WGS) entry which is preliminary data.</text>
</comment>
<reference evidence="2 3" key="1">
    <citation type="journal article" date="2020" name="Biotechnol. Biofuels">
        <title>New insights from the biogas microbiome by comprehensive genome-resolved metagenomics of nearly 1600 species originating from multiple anaerobic digesters.</title>
        <authorList>
            <person name="Campanaro S."/>
            <person name="Treu L."/>
            <person name="Rodriguez-R L.M."/>
            <person name="Kovalovszki A."/>
            <person name="Ziels R.M."/>
            <person name="Maus I."/>
            <person name="Zhu X."/>
            <person name="Kougias P.G."/>
            <person name="Basile A."/>
            <person name="Luo G."/>
            <person name="Schluter A."/>
            <person name="Konstantinidis K.T."/>
            <person name="Angelidaki I."/>
        </authorList>
    </citation>
    <scope>NUCLEOTIDE SEQUENCE [LARGE SCALE GENOMIC DNA]</scope>
    <source>
        <strain evidence="2">AS23ysBPME_344</strain>
    </source>
</reference>
<dbReference type="PANTHER" id="PTHR42923:SF3">
    <property type="entry name" value="PROTOPORPHYRINOGEN OXIDASE"/>
    <property type="match status" value="1"/>
</dbReference>
<dbReference type="EMBL" id="JAAYSN010000287">
    <property type="protein sequence ID" value="NLP40100.1"/>
    <property type="molecule type" value="Genomic_DNA"/>
</dbReference>
<dbReference type="Pfam" id="PF01593">
    <property type="entry name" value="Amino_oxidase"/>
    <property type="match status" value="1"/>
</dbReference>
<dbReference type="Gene3D" id="3.90.660.20">
    <property type="entry name" value="Protoporphyrinogen oxidase, mitochondrial, domain 2"/>
    <property type="match status" value="1"/>
</dbReference>
<feature type="non-terminal residue" evidence="2">
    <location>
        <position position="101"/>
    </location>
</feature>
<dbReference type="Gene3D" id="3.50.50.60">
    <property type="entry name" value="FAD/NAD(P)-binding domain"/>
    <property type="match status" value="1"/>
</dbReference>
<gene>
    <name evidence="2" type="ORF">GX356_10365</name>
</gene>
<name>A0A7X8MX73_9CORY</name>
<dbReference type="GO" id="GO:0016491">
    <property type="term" value="F:oxidoreductase activity"/>
    <property type="evidence" value="ECO:0007669"/>
    <property type="project" value="InterPro"/>
</dbReference>